<dbReference type="EMBL" id="WSFT01000016">
    <property type="protein sequence ID" value="MBS4537525.1"/>
    <property type="molecule type" value="Genomic_DNA"/>
</dbReference>
<evidence type="ECO:0000256" key="1">
    <source>
        <dbReference type="SAM" id="SignalP"/>
    </source>
</evidence>
<proteinExistence type="predicted"/>
<reference evidence="2" key="1">
    <citation type="submission" date="2019-12" db="EMBL/GenBank/DDBJ databases">
        <title>Clostridiaceae gen. nov. sp. nov., isolated from sediment in Xinjiang, China.</title>
        <authorList>
            <person name="Zhang R."/>
        </authorList>
    </citation>
    <scope>NUCLEOTIDE SEQUENCE</scope>
    <source>
        <strain evidence="2">D2Q-11</strain>
    </source>
</reference>
<dbReference type="PROSITE" id="PS51257">
    <property type="entry name" value="PROKAR_LIPOPROTEIN"/>
    <property type="match status" value="1"/>
</dbReference>
<dbReference type="Proteomes" id="UP000724672">
    <property type="component" value="Unassembled WGS sequence"/>
</dbReference>
<keyword evidence="3" id="KW-1185">Reference proteome</keyword>
<dbReference type="RefSeq" id="WP_203365448.1">
    <property type="nucleotide sequence ID" value="NZ_WSFT01000016.1"/>
</dbReference>
<dbReference type="AlphaFoldDB" id="A0A942UT76"/>
<evidence type="ECO:0000313" key="3">
    <source>
        <dbReference type="Proteomes" id="UP000724672"/>
    </source>
</evidence>
<evidence type="ECO:0000313" key="2">
    <source>
        <dbReference type="EMBL" id="MBS4537525.1"/>
    </source>
</evidence>
<dbReference type="InterPro" id="IPR021598">
    <property type="entry name" value="DUF3221"/>
</dbReference>
<dbReference type="Pfam" id="PF11518">
    <property type="entry name" value="DUF3221"/>
    <property type="match status" value="1"/>
</dbReference>
<feature type="signal peptide" evidence="1">
    <location>
        <begin position="1"/>
        <end position="20"/>
    </location>
</feature>
<accession>A0A942UT76</accession>
<name>A0A942UT76_9FIRM</name>
<organism evidence="2 3">
    <name type="scientific">Anaeromonas frigoriresistens</name>
    <dbReference type="NCBI Taxonomy" id="2683708"/>
    <lineage>
        <taxon>Bacteria</taxon>
        <taxon>Bacillati</taxon>
        <taxon>Bacillota</taxon>
        <taxon>Tissierellia</taxon>
        <taxon>Tissierellales</taxon>
        <taxon>Thermohalobacteraceae</taxon>
        <taxon>Anaeromonas</taxon>
    </lineage>
</organism>
<feature type="chain" id="PRO_5038777079" evidence="1">
    <location>
        <begin position="21"/>
        <end position="146"/>
    </location>
</feature>
<gene>
    <name evidence="2" type="ORF">GOQ27_03570</name>
</gene>
<sequence length="146" mass="15935">MKKFSIFLIIILLMISIAGCTQDSKAPSSDDNSSTDGDSQFVEYGVAGNITEITVSEDDSILGTIHVEGPKDNGATYDNAIVTVLPDTKIYSNDTVNFKDLEVGMYVEIFFKGEVKESYPVQADAKQINIIPDDPVKNESDEQDGE</sequence>
<keyword evidence="1" id="KW-0732">Signal</keyword>
<comment type="caution">
    <text evidence="2">The sequence shown here is derived from an EMBL/GenBank/DDBJ whole genome shotgun (WGS) entry which is preliminary data.</text>
</comment>
<protein>
    <submittedName>
        <fullName evidence="2">DUF3221 domain-containing protein</fullName>
    </submittedName>
</protein>